<keyword evidence="5" id="KW-1185">Reference proteome</keyword>
<evidence type="ECO:0000313" key="4">
    <source>
        <dbReference type="EMBL" id="KYN45490.1"/>
    </source>
</evidence>
<dbReference type="InterPro" id="IPR002110">
    <property type="entry name" value="Ankyrin_rpt"/>
</dbReference>
<dbReference type="SUPFAM" id="SSF48403">
    <property type="entry name" value="Ankyrin repeat"/>
    <property type="match status" value="1"/>
</dbReference>
<keyword evidence="1" id="KW-0677">Repeat</keyword>
<protein>
    <submittedName>
        <fullName evidence="4">Ankyrin repeat and death domain-containing protein 1B</fullName>
    </submittedName>
</protein>
<dbReference type="STRING" id="520822.A0A151K1S8"/>
<evidence type="ECO:0000256" key="3">
    <source>
        <dbReference type="PROSITE-ProRule" id="PRU00023"/>
    </source>
</evidence>
<feature type="repeat" description="ANK" evidence="3">
    <location>
        <begin position="38"/>
        <end position="70"/>
    </location>
</feature>
<dbReference type="InterPro" id="IPR036770">
    <property type="entry name" value="Ankyrin_rpt-contain_sf"/>
</dbReference>
<dbReference type="GO" id="GO:0031436">
    <property type="term" value="C:BRCA1-BARD1 complex"/>
    <property type="evidence" value="ECO:0007669"/>
    <property type="project" value="TreeGrafter"/>
</dbReference>
<dbReference type="AlphaFoldDB" id="A0A151K1S8"/>
<dbReference type="Gene3D" id="1.25.40.20">
    <property type="entry name" value="Ankyrin repeat-containing domain"/>
    <property type="match status" value="1"/>
</dbReference>
<dbReference type="Pfam" id="PF12796">
    <property type="entry name" value="Ank_2"/>
    <property type="match status" value="1"/>
</dbReference>
<dbReference type="PANTHER" id="PTHR24171:SF8">
    <property type="entry name" value="BRCA1-ASSOCIATED RING DOMAIN PROTEIN 1"/>
    <property type="match status" value="1"/>
</dbReference>
<keyword evidence="2 3" id="KW-0040">ANK repeat</keyword>
<dbReference type="PROSITE" id="PS50088">
    <property type="entry name" value="ANK_REPEAT"/>
    <property type="match status" value="1"/>
</dbReference>
<evidence type="ECO:0000256" key="2">
    <source>
        <dbReference type="ARBA" id="ARBA00023043"/>
    </source>
</evidence>
<accession>A0A151K1S8</accession>
<dbReference type="GO" id="GO:0085020">
    <property type="term" value="P:protein K6-linked ubiquitination"/>
    <property type="evidence" value="ECO:0007669"/>
    <property type="project" value="TreeGrafter"/>
</dbReference>
<gene>
    <name evidence="4" type="ORF">ALC53_11342</name>
</gene>
<dbReference type="SMART" id="SM00248">
    <property type="entry name" value="ANK"/>
    <property type="match status" value="2"/>
</dbReference>
<dbReference type="EMBL" id="LKEW01025839">
    <property type="protein sequence ID" value="KYN45490.1"/>
    <property type="molecule type" value="Genomic_DNA"/>
</dbReference>
<comment type="caution">
    <text evidence="4">The sequence shown here is derived from an EMBL/GenBank/DDBJ whole genome shotgun (WGS) entry which is preliminary data.</text>
</comment>
<dbReference type="PROSITE" id="PS50297">
    <property type="entry name" value="ANK_REP_REGION"/>
    <property type="match status" value="1"/>
</dbReference>
<sequence length="79" mass="9185">MSVLKNDLLLHEAVIKNEADTVRKVLKETVDVDSRNNYGRAPIHWAASRGNTEIIEMLIQAKCDIEARDKVWYIFSFFF</sequence>
<reference evidence="4 5" key="1">
    <citation type="submission" date="2015-09" db="EMBL/GenBank/DDBJ databases">
        <title>Atta colombica WGS genome.</title>
        <authorList>
            <person name="Nygaard S."/>
            <person name="Hu H."/>
            <person name="Boomsma J."/>
            <person name="Zhang G."/>
        </authorList>
    </citation>
    <scope>NUCLEOTIDE SEQUENCE [LARGE SCALE GENOMIC DNA]</scope>
    <source>
        <strain evidence="4">Treedump-2</strain>
        <tissue evidence="4">Whole body</tissue>
    </source>
</reference>
<proteinExistence type="predicted"/>
<dbReference type="Proteomes" id="UP000078540">
    <property type="component" value="Unassembled WGS sequence"/>
</dbReference>
<dbReference type="GO" id="GO:0004842">
    <property type="term" value="F:ubiquitin-protein transferase activity"/>
    <property type="evidence" value="ECO:0007669"/>
    <property type="project" value="TreeGrafter"/>
</dbReference>
<name>A0A151K1S8_9HYME</name>
<evidence type="ECO:0000313" key="5">
    <source>
        <dbReference type="Proteomes" id="UP000078540"/>
    </source>
</evidence>
<dbReference type="PANTHER" id="PTHR24171">
    <property type="entry name" value="ANKYRIN REPEAT DOMAIN-CONTAINING PROTEIN 39-RELATED"/>
    <property type="match status" value="1"/>
</dbReference>
<organism evidence="4 5">
    <name type="scientific">Atta colombica</name>
    <dbReference type="NCBI Taxonomy" id="520822"/>
    <lineage>
        <taxon>Eukaryota</taxon>
        <taxon>Metazoa</taxon>
        <taxon>Ecdysozoa</taxon>
        <taxon>Arthropoda</taxon>
        <taxon>Hexapoda</taxon>
        <taxon>Insecta</taxon>
        <taxon>Pterygota</taxon>
        <taxon>Neoptera</taxon>
        <taxon>Endopterygota</taxon>
        <taxon>Hymenoptera</taxon>
        <taxon>Apocrita</taxon>
        <taxon>Aculeata</taxon>
        <taxon>Formicoidea</taxon>
        <taxon>Formicidae</taxon>
        <taxon>Myrmicinae</taxon>
        <taxon>Atta</taxon>
    </lineage>
</organism>
<evidence type="ECO:0000256" key="1">
    <source>
        <dbReference type="ARBA" id="ARBA00022737"/>
    </source>
</evidence>
<dbReference type="GO" id="GO:0070531">
    <property type="term" value="C:BRCA1-A complex"/>
    <property type="evidence" value="ECO:0007669"/>
    <property type="project" value="TreeGrafter"/>
</dbReference>